<accession>A0A923JWF6</accession>
<name>A0A923JWF6_9PSED</name>
<evidence type="ECO:0000313" key="1">
    <source>
        <dbReference type="EMBL" id="MBC3442059.1"/>
    </source>
</evidence>
<reference evidence="1" key="1">
    <citation type="journal article" date="2020" name="Microorganisms">
        <title>Reliable Identification of Environmental Pseudomonas Isolates Using the rpoD Gene.</title>
        <authorList>
            <consortium name="The Broad Institute Genome Sequencing Platform"/>
            <person name="Girard L."/>
            <person name="Lood C."/>
            <person name="Rokni-Zadeh H."/>
            <person name="van Noort V."/>
            <person name="Lavigne R."/>
            <person name="De Mot R."/>
        </authorList>
    </citation>
    <scope>NUCLEOTIDE SEQUENCE</scope>
    <source>
        <strain evidence="1">SWRI10</strain>
    </source>
</reference>
<reference evidence="1" key="2">
    <citation type="submission" date="2020-07" db="EMBL/GenBank/DDBJ databases">
        <authorList>
            <person name="Lood C."/>
            <person name="Girard L."/>
        </authorList>
    </citation>
    <scope>NUCLEOTIDE SEQUENCE</scope>
    <source>
        <strain evidence="1">SWRI10</strain>
    </source>
</reference>
<comment type="caution">
    <text evidence="1">The sequence shown here is derived from an EMBL/GenBank/DDBJ whole genome shotgun (WGS) entry which is preliminary data.</text>
</comment>
<evidence type="ECO:0000313" key="2">
    <source>
        <dbReference type="EMBL" id="MBV4539391.1"/>
    </source>
</evidence>
<dbReference type="RefSeq" id="WP_186555611.1">
    <property type="nucleotide sequence ID" value="NZ_JABWRE020000002.1"/>
</dbReference>
<protein>
    <submittedName>
        <fullName evidence="1">Molecular chaperone Tir</fullName>
    </submittedName>
</protein>
<organism evidence="1">
    <name type="scientific">Pseudomonas urmiensis</name>
    <dbReference type="NCBI Taxonomy" id="2745493"/>
    <lineage>
        <taxon>Bacteria</taxon>
        <taxon>Pseudomonadati</taxon>
        <taxon>Pseudomonadota</taxon>
        <taxon>Gammaproteobacteria</taxon>
        <taxon>Pseudomonadales</taxon>
        <taxon>Pseudomonadaceae</taxon>
        <taxon>Pseudomonas</taxon>
    </lineage>
</organism>
<proteinExistence type="predicted"/>
<dbReference type="AlphaFoldDB" id="A0A923JWF6"/>
<sequence>MPVVICYRHNERLDAFILNERLLLEDVPTQLVQFDSIGQTTEDLCGGLCQQLSDATHLIGVLSSEGAQQWWTAWLMGAAVMASRRVSLYQSGAQSLPEHLGKWPVMRSREHIELFVRAYHDERTFERAMSLPPVRLHSVDRSNADFFHADLKAKIRRGF</sequence>
<dbReference type="EMBL" id="JABWRE020000002">
    <property type="protein sequence ID" value="MBV4539391.1"/>
    <property type="molecule type" value="Genomic_DNA"/>
</dbReference>
<gene>
    <name evidence="2" type="ORF">HU737_025860</name>
    <name evidence="1" type="ORF">HU737_15320</name>
</gene>
<reference evidence="2" key="3">
    <citation type="submission" date="2021-06" db="EMBL/GenBank/DDBJ databases">
        <title>Updating the genus Pseudomonas: Description of 43 new species and partition of the Pseudomonas putida group.</title>
        <authorList>
            <person name="Girard L."/>
            <person name="Lood C."/>
            <person name="Vandamme P."/>
            <person name="Rokni-Zadeh H."/>
            <person name="Van Noort V."/>
            <person name="Hofte M."/>
            <person name="Lavigne R."/>
            <person name="De Mot R."/>
        </authorList>
    </citation>
    <scope>NUCLEOTIDE SEQUENCE</scope>
    <source>
        <strain evidence="2">SWRI10</strain>
    </source>
</reference>
<dbReference type="Proteomes" id="UP000599879">
    <property type="component" value="Unassembled WGS sequence"/>
</dbReference>
<dbReference type="EMBL" id="JABWRE010000010">
    <property type="protein sequence ID" value="MBC3442059.1"/>
    <property type="molecule type" value="Genomic_DNA"/>
</dbReference>